<feature type="signal peptide" evidence="2">
    <location>
        <begin position="1"/>
        <end position="19"/>
    </location>
</feature>
<feature type="transmembrane region" description="Helical" evidence="1">
    <location>
        <begin position="369"/>
        <end position="392"/>
    </location>
</feature>
<evidence type="ECO:0000256" key="1">
    <source>
        <dbReference type="SAM" id="Phobius"/>
    </source>
</evidence>
<comment type="caution">
    <text evidence="3">The sequence shown here is derived from an EMBL/GenBank/DDBJ whole genome shotgun (WGS) entry which is preliminary data.</text>
</comment>
<gene>
    <name evidence="3" type="ORF">EV421DRAFT_1718183</name>
</gene>
<keyword evidence="1" id="KW-0472">Membrane</keyword>
<evidence type="ECO:0000313" key="4">
    <source>
        <dbReference type="Proteomes" id="UP001175226"/>
    </source>
</evidence>
<dbReference type="Proteomes" id="UP001175226">
    <property type="component" value="Unassembled WGS sequence"/>
</dbReference>
<keyword evidence="1" id="KW-1133">Transmembrane helix</keyword>
<accession>A0AA39J0A8</accession>
<evidence type="ECO:0000256" key="2">
    <source>
        <dbReference type="SAM" id="SignalP"/>
    </source>
</evidence>
<keyword evidence="2" id="KW-0732">Signal</keyword>
<dbReference type="PANTHER" id="PTHR35043">
    <property type="entry name" value="TRANSCRIPTION FACTOR DOMAIN-CONTAINING PROTEIN"/>
    <property type="match status" value="1"/>
</dbReference>
<dbReference type="EMBL" id="JAUEPT010000077">
    <property type="protein sequence ID" value="KAK0433776.1"/>
    <property type="molecule type" value="Genomic_DNA"/>
</dbReference>
<keyword evidence="1" id="KW-0812">Transmembrane</keyword>
<protein>
    <submittedName>
        <fullName evidence="3">Uncharacterized protein</fullName>
    </submittedName>
</protein>
<feature type="transmembrane region" description="Helical" evidence="1">
    <location>
        <begin position="317"/>
        <end position="340"/>
    </location>
</feature>
<name>A0AA39J0A8_9AGAR</name>
<dbReference type="PANTHER" id="PTHR35043:SF7">
    <property type="entry name" value="TRANSCRIPTION FACTOR DOMAIN-CONTAINING PROTEIN"/>
    <property type="match status" value="1"/>
</dbReference>
<sequence>ITWSCLVTILASTWLAVHPNVPGRNLTQEGSVTRWWIPGRPTIMCFLERTKLMLITILAPEAMVGWAIRQRVVAGKVRACSSKGHELKLVHGFFVSMGGFYYGKEERLVTLKDVTKHLKALAKIRAVDIEDRSKTDALSKTLVIFQLLWFAVQYCARLILKLPITLLEISTLAFAIQSIISYIVWWDKPVNVQYQIRLEEHSSMDTGNSSDHLLLHNAPTTGYNSASSHDSPAIETSAPVDIESSPGHEAYAEQSLLEPVEIRIRKVTDPFTGLYFTAMGFIFADDISSGVDRPVLNAATGAAGMSSCNGGKADDSLVHLVVVVGVGWLFAAIHCAAWSFSFPSHAEKVLWRTSSLAIGNAKFDEFASVFFSVLAIAIYIIARVTLIVLALLQFRSLPLLALHTVNWTTFIPHI</sequence>
<evidence type="ECO:0000313" key="3">
    <source>
        <dbReference type="EMBL" id="KAK0433776.1"/>
    </source>
</evidence>
<feature type="non-terminal residue" evidence="3">
    <location>
        <position position="414"/>
    </location>
</feature>
<dbReference type="AlphaFoldDB" id="A0AA39J0A8"/>
<feature type="chain" id="PRO_5041276940" evidence="2">
    <location>
        <begin position="20"/>
        <end position="414"/>
    </location>
</feature>
<proteinExistence type="predicted"/>
<keyword evidence="4" id="KW-1185">Reference proteome</keyword>
<feature type="transmembrane region" description="Helical" evidence="1">
    <location>
        <begin position="166"/>
        <end position="185"/>
    </location>
</feature>
<reference evidence="3" key="1">
    <citation type="submission" date="2023-06" db="EMBL/GenBank/DDBJ databases">
        <authorList>
            <consortium name="Lawrence Berkeley National Laboratory"/>
            <person name="Ahrendt S."/>
            <person name="Sahu N."/>
            <person name="Indic B."/>
            <person name="Wong-Bajracharya J."/>
            <person name="Merenyi Z."/>
            <person name="Ke H.-M."/>
            <person name="Monk M."/>
            <person name="Kocsube S."/>
            <person name="Drula E."/>
            <person name="Lipzen A."/>
            <person name="Balint B."/>
            <person name="Henrissat B."/>
            <person name="Andreopoulos B."/>
            <person name="Martin F.M."/>
            <person name="Harder C.B."/>
            <person name="Rigling D."/>
            <person name="Ford K.L."/>
            <person name="Foster G.D."/>
            <person name="Pangilinan J."/>
            <person name="Papanicolaou A."/>
            <person name="Barry K."/>
            <person name="LaButti K."/>
            <person name="Viragh M."/>
            <person name="Koriabine M."/>
            <person name="Yan M."/>
            <person name="Riley R."/>
            <person name="Champramary S."/>
            <person name="Plett K.L."/>
            <person name="Tsai I.J."/>
            <person name="Slot J."/>
            <person name="Sipos G."/>
            <person name="Plett J."/>
            <person name="Nagy L.G."/>
            <person name="Grigoriev I.V."/>
        </authorList>
    </citation>
    <scope>NUCLEOTIDE SEQUENCE</scope>
    <source>
        <strain evidence="3">FPL87.14</strain>
    </source>
</reference>
<organism evidence="3 4">
    <name type="scientific">Armillaria borealis</name>
    <dbReference type="NCBI Taxonomy" id="47425"/>
    <lineage>
        <taxon>Eukaryota</taxon>
        <taxon>Fungi</taxon>
        <taxon>Dikarya</taxon>
        <taxon>Basidiomycota</taxon>
        <taxon>Agaricomycotina</taxon>
        <taxon>Agaricomycetes</taxon>
        <taxon>Agaricomycetidae</taxon>
        <taxon>Agaricales</taxon>
        <taxon>Marasmiineae</taxon>
        <taxon>Physalacriaceae</taxon>
        <taxon>Armillaria</taxon>
    </lineage>
</organism>